<organism evidence="1 2">
    <name type="scientific">Kineococcus radiotolerans (strain ATCC BAA-149 / DSM 14245 / SRS30216)</name>
    <dbReference type="NCBI Taxonomy" id="266940"/>
    <lineage>
        <taxon>Bacteria</taxon>
        <taxon>Bacillati</taxon>
        <taxon>Actinomycetota</taxon>
        <taxon>Actinomycetes</taxon>
        <taxon>Kineosporiales</taxon>
        <taxon>Kineosporiaceae</taxon>
        <taxon>Kineococcus</taxon>
    </lineage>
</organism>
<dbReference type="STRING" id="266940.Krad_1686"/>
<dbReference type="Proteomes" id="UP000001116">
    <property type="component" value="Chromosome"/>
</dbReference>
<dbReference type="EMBL" id="CP000750">
    <property type="protein sequence ID" value="ABS03172.1"/>
    <property type="molecule type" value="Genomic_DNA"/>
</dbReference>
<accession>A6W8N3</accession>
<evidence type="ECO:0000313" key="2">
    <source>
        <dbReference type="Proteomes" id="UP000001116"/>
    </source>
</evidence>
<sequence>MNRPHPSTTGPVSAATATARQWWPDDIRALVWDTLQAAEDDESTDIVERGDRVFAALHRHAVLRQAVLALAEVFATEAGAESDPSVYRTLDQCAARLARLAEVKP</sequence>
<proteinExistence type="predicted"/>
<dbReference type="AlphaFoldDB" id="A6W8N3"/>
<dbReference type="RefSeq" id="WP_011981689.1">
    <property type="nucleotide sequence ID" value="NC_009664.2"/>
</dbReference>
<protein>
    <submittedName>
        <fullName evidence="1">Uncharacterized protein</fullName>
    </submittedName>
</protein>
<gene>
    <name evidence="1" type="ordered locus">Krad_1686</name>
</gene>
<dbReference type="HOGENOM" id="CLU_2232919_0_0_11"/>
<name>A6W8N3_KINRD</name>
<keyword evidence="2" id="KW-1185">Reference proteome</keyword>
<evidence type="ECO:0000313" key="1">
    <source>
        <dbReference type="EMBL" id="ABS03172.1"/>
    </source>
</evidence>
<dbReference type="KEGG" id="kra:Krad_1686"/>
<reference evidence="2" key="1">
    <citation type="journal article" date="2008" name="PLoS ONE">
        <title>Survival in nuclear waste, extreme resistance, and potential applications gleaned from the genome sequence of Kineococcus radiotolerans SRS30216.</title>
        <authorList>
            <person name="Bagwell C.E."/>
            <person name="Bhat S."/>
            <person name="Hawkins G.M."/>
            <person name="Smith B.W."/>
            <person name="Biswas T."/>
            <person name="Hoover T.R."/>
            <person name="Saunders E."/>
            <person name="Han C.S."/>
            <person name="Tsodikov O.V."/>
            <person name="Shimkets L.J."/>
        </authorList>
    </citation>
    <scope>NUCLEOTIDE SEQUENCE [LARGE SCALE GENOMIC DNA]</scope>
    <source>
        <strain evidence="2">ATCC BAA-149 / DSM 14245 / SRS30216</strain>
    </source>
</reference>